<accession>A0ABQ0CB15</accession>
<dbReference type="PANTHER" id="PTHR23150:SF19">
    <property type="entry name" value="FORMYLGLYCINE-GENERATING ENZYME"/>
    <property type="match status" value="1"/>
</dbReference>
<evidence type="ECO:0000259" key="3">
    <source>
        <dbReference type="Pfam" id="PF03781"/>
    </source>
</evidence>
<dbReference type="Proteomes" id="UP001628193">
    <property type="component" value="Unassembled WGS sequence"/>
</dbReference>
<evidence type="ECO:0000313" key="5">
    <source>
        <dbReference type="EMBL" id="GAB0057905.1"/>
    </source>
</evidence>
<gene>
    <name evidence="5" type="primary">egtB_4</name>
    <name evidence="5" type="ORF">SIID45300_02239</name>
</gene>
<dbReference type="Pfam" id="PF03781">
    <property type="entry name" value="FGE-sulfatase"/>
    <property type="match status" value="1"/>
</dbReference>
<reference evidence="5 6" key="2">
    <citation type="submission" date="2024-09" db="EMBL/GenBank/DDBJ databases">
        <title>Draft genome sequence of Candidatus Magnetaquicoccaceae bacterium FCR-1.</title>
        <authorList>
            <person name="Shimoshige H."/>
            <person name="Shimamura S."/>
            <person name="Taoka A."/>
            <person name="Kobayashi H."/>
            <person name="Maekawa T."/>
        </authorList>
    </citation>
    <scope>NUCLEOTIDE SEQUENCE [LARGE SCALE GENOMIC DNA]</scope>
    <source>
        <strain evidence="5 6">FCR-1</strain>
    </source>
</reference>
<feature type="chain" id="PRO_5047050085" evidence="2">
    <location>
        <begin position="21"/>
        <end position="642"/>
    </location>
</feature>
<comment type="caution">
    <text evidence="5">The sequence shown here is derived from an EMBL/GenBank/DDBJ whole genome shotgun (WGS) entry which is preliminary data.</text>
</comment>
<proteinExistence type="predicted"/>
<dbReference type="GO" id="GO:0044875">
    <property type="term" value="F:gamma-glutamyl hercynylcysteine sulfoxide synthase activity"/>
    <property type="evidence" value="ECO:0007669"/>
    <property type="project" value="UniProtKB-EC"/>
</dbReference>
<evidence type="ECO:0000256" key="1">
    <source>
        <dbReference type="SAM" id="Coils"/>
    </source>
</evidence>
<feature type="domain" description="Sulfatase-modifying factor enzyme-like" evidence="3">
    <location>
        <begin position="427"/>
        <end position="639"/>
    </location>
</feature>
<feature type="signal peptide" evidence="2">
    <location>
        <begin position="1"/>
        <end position="20"/>
    </location>
</feature>
<dbReference type="EC" id="1.14.99.50" evidence="5"/>
<dbReference type="InterPro" id="IPR005532">
    <property type="entry name" value="SUMF_dom"/>
</dbReference>
<dbReference type="InterPro" id="IPR013229">
    <property type="entry name" value="PEGA"/>
</dbReference>
<organism evidence="5 6">
    <name type="scientific">Candidatus Magnetaquiglobus chichijimensis</name>
    <dbReference type="NCBI Taxonomy" id="3141448"/>
    <lineage>
        <taxon>Bacteria</taxon>
        <taxon>Pseudomonadati</taxon>
        <taxon>Pseudomonadota</taxon>
        <taxon>Magnetococcia</taxon>
        <taxon>Magnetococcales</taxon>
        <taxon>Candidatus Magnetaquicoccaceae</taxon>
        <taxon>Candidatus Magnetaquiglobus</taxon>
    </lineage>
</organism>
<dbReference type="InterPro" id="IPR051043">
    <property type="entry name" value="Sulfatase_Mod_Factor_Kinase"/>
</dbReference>
<dbReference type="EMBL" id="BAAFGK010000004">
    <property type="protein sequence ID" value="GAB0057905.1"/>
    <property type="molecule type" value="Genomic_DNA"/>
</dbReference>
<evidence type="ECO:0000313" key="6">
    <source>
        <dbReference type="Proteomes" id="UP001628193"/>
    </source>
</evidence>
<dbReference type="PANTHER" id="PTHR23150">
    <property type="entry name" value="SULFATASE MODIFYING FACTOR 1, 2"/>
    <property type="match status" value="1"/>
</dbReference>
<protein>
    <submittedName>
        <fullName evidence="5">Hercynine oxygenase</fullName>
        <ecNumber evidence="5">1.14.99.50</ecNumber>
    </submittedName>
</protein>
<dbReference type="Gene3D" id="3.90.1580.10">
    <property type="entry name" value="paralog of FGE (formylglycine-generating enzyme)"/>
    <property type="match status" value="1"/>
</dbReference>
<keyword evidence="6" id="KW-1185">Reference proteome</keyword>
<evidence type="ECO:0000256" key="2">
    <source>
        <dbReference type="SAM" id="SignalP"/>
    </source>
</evidence>
<dbReference type="InterPro" id="IPR016187">
    <property type="entry name" value="CTDL_fold"/>
</dbReference>
<evidence type="ECO:0000259" key="4">
    <source>
        <dbReference type="Pfam" id="PF08308"/>
    </source>
</evidence>
<dbReference type="Pfam" id="PF08308">
    <property type="entry name" value="PEGA"/>
    <property type="match status" value="1"/>
</dbReference>
<sequence>MKSWAWLALIGAAWASGAWAEGFDSVSRDVPVQLAKDLHQQKRLGQGKRVAVAGFTNALDGKGCQALSYYLGESVSATLQTARLMMTPSFEIVVRRNLEPVEAEYTLQGKKIDPARLRKAADLLITGSWLDGLGKFRLTVKAVELAEGGAVELTSVVKEVDKSGLPEAALRCLPGPKQFGLDQNEEVRVLQEKINDLNTQIESLRQNRDETRRKKEMESVIAKQKQTIKELLKKGDDKGTVQYTDRTFSENLAFLNLETSPTGMEVYVDGAFIGFSPIKKYEIEAGKEYMIVAKGDPRYWRQAELKRSFQKMQRDQYLLRLTRARGKVLLLGDEMVDGVVVDGKVIRNFDPKNPVIEVNAGKRRIGLFSPRSKSDSNHPTMIEVDVWEGDLLRKDVVLTGSDLITKNCSKIKPEHGIICYDEVANMKFVYIDKGNFQIGCVSEIPCDERLFPSVALNPYWMAITEVNQGQWRAVRGYNPAMFQTGDDYPVEQVSWNEARAFAQELSQKGGKCRYDLPTEAQWEYACRSGGYNEEYCGGKDVYNLAWYEMNSGQQTHPVGEKDANGLGIHDMSGNVWEWTCSDYEVYQIEGKRYAKCGEGARRVIRGGSWYSNSSQILSTDRSYNTQKYNSNNIGFRLARICP</sequence>
<feature type="domain" description="PEGA" evidence="4">
    <location>
        <begin position="256"/>
        <end position="294"/>
    </location>
</feature>
<dbReference type="SUPFAM" id="SSF56436">
    <property type="entry name" value="C-type lectin-like"/>
    <property type="match status" value="1"/>
</dbReference>
<keyword evidence="2" id="KW-0732">Signal</keyword>
<dbReference type="RefSeq" id="WP_420905591.1">
    <property type="nucleotide sequence ID" value="NZ_BAAFGK010000004.1"/>
</dbReference>
<dbReference type="InterPro" id="IPR042095">
    <property type="entry name" value="SUMF_sf"/>
</dbReference>
<keyword evidence="5" id="KW-0560">Oxidoreductase</keyword>
<keyword evidence="1" id="KW-0175">Coiled coil</keyword>
<feature type="coiled-coil region" evidence="1">
    <location>
        <begin position="187"/>
        <end position="234"/>
    </location>
</feature>
<reference evidence="5 6" key="1">
    <citation type="submission" date="2024-05" db="EMBL/GenBank/DDBJ databases">
        <authorList>
            <consortium name="Candidatus Magnetaquicoccaceae bacterium FCR-1 genome sequencing consortium"/>
            <person name="Shimoshige H."/>
            <person name="Shimamura S."/>
            <person name="Taoka A."/>
            <person name="Kobayashi H."/>
            <person name="Maekawa T."/>
        </authorList>
    </citation>
    <scope>NUCLEOTIDE SEQUENCE [LARGE SCALE GENOMIC DNA]</scope>
    <source>
        <strain evidence="5 6">FCR-1</strain>
    </source>
</reference>
<name>A0ABQ0CB15_9PROT</name>